<reference evidence="2" key="1">
    <citation type="submission" date="2023-07" db="EMBL/GenBank/DDBJ databases">
        <title>Genomic Encyclopedia of Type Strains, Phase IV (KMG-IV): sequencing the most valuable type-strain genomes for metagenomic binning, comparative biology and taxonomic classification.</title>
        <authorList>
            <person name="Goeker M."/>
        </authorList>
    </citation>
    <scope>NUCLEOTIDE SEQUENCE</scope>
    <source>
        <strain evidence="2">DSM 26174</strain>
    </source>
</reference>
<proteinExistence type="predicted"/>
<dbReference type="InterPro" id="IPR001932">
    <property type="entry name" value="PPM-type_phosphatase-like_dom"/>
</dbReference>
<dbReference type="InterPro" id="IPR036457">
    <property type="entry name" value="PPM-type-like_dom_sf"/>
</dbReference>
<dbReference type="Gene3D" id="3.60.40.10">
    <property type="entry name" value="PPM-type phosphatase domain"/>
    <property type="match status" value="1"/>
</dbReference>
<keyword evidence="3" id="KW-1185">Reference proteome</keyword>
<evidence type="ECO:0000259" key="1">
    <source>
        <dbReference type="Pfam" id="PF13672"/>
    </source>
</evidence>
<name>A0AAE3XNX4_9BACT</name>
<gene>
    <name evidence="2" type="ORF">HNQ88_003473</name>
</gene>
<feature type="domain" description="PPM-type phosphatase" evidence="1">
    <location>
        <begin position="221"/>
        <end position="448"/>
    </location>
</feature>
<accession>A0AAE3XNX4</accession>
<dbReference type="Pfam" id="PF13672">
    <property type="entry name" value="PP2C_2"/>
    <property type="match status" value="1"/>
</dbReference>
<dbReference type="EMBL" id="JAVDQD010000004">
    <property type="protein sequence ID" value="MDR6240407.1"/>
    <property type="molecule type" value="Genomic_DNA"/>
</dbReference>
<evidence type="ECO:0000313" key="2">
    <source>
        <dbReference type="EMBL" id="MDR6240407.1"/>
    </source>
</evidence>
<comment type="caution">
    <text evidence="2">The sequence shown here is derived from an EMBL/GenBank/DDBJ whole genome shotgun (WGS) entry which is preliminary data.</text>
</comment>
<dbReference type="AlphaFoldDB" id="A0AAE3XNX4"/>
<evidence type="ECO:0000313" key="3">
    <source>
        <dbReference type="Proteomes" id="UP001185092"/>
    </source>
</evidence>
<protein>
    <submittedName>
        <fullName evidence="2">Serine/threonine protein phosphatase PrpC</fullName>
    </submittedName>
</protein>
<dbReference type="SUPFAM" id="SSF81606">
    <property type="entry name" value="PP2C-like"/>
    <property type="match status" value="1"/>
</dbReference>
<organism evidence="2 3">
    <name type="scientific">Aureibacter tunicatorum</name>
    <dbReference type="NCBI Taxonomy" id="866807"/>
    <lineage>
        <taxon>Bacteria</taxon>
        <taxon>Pseudomonadati</taxon>
        <taxon>Bacteroidota</taxon>
        <taxon>Cytophagia</taxon>
        <taxon>Cytophagales</taxon>
        <taxon>Persicobacteraceae</taxon>
        <taxon>Aureibacter</taxon>
    </lineage>
</organism>
<dbReference type="Proteomes" id="UP001185092">
    <property type="component" value="Unassembled WGS sequence"/>
</dbReference>
<sequence>MKLVVERIEKLRFELESLFEQIDLKKKDLYKALDEHKHSLIMSQACLHDTDKRDIEVKMSIDKSDLEKVDIQPESDEVSFDWVENNFLRMKNGMDQSDYQCTLSFENFAEGSKIDNPKLFWTGANSENVEHVLALSVDRHSITFSGVLNGAGDFVALLQFDLSHEGNVVTKDAMIRLTVNPDPKSLWTEVEPGENEIFRKAHTDYDYQETDAYKIFGASVRGRSHAHKGTFRDDDFSIRQIKESGWMVSTVADGAGSAKYSRKGSKIACNAVVEYIANAASEGQLSDLDDHFGKVYHQQDESKKADLNGLISNLIYNAAVEAYKSVLGISEERNESIKDYSTTLLFTISKVYEYGMVVMSFWVGDGVIAVIEDDSFEMLGEPDGGEFAGQTKFINMPSIFQVSEFSKRVRFKFYEKIPKYIFLATDGVTDPKFGSDDNLNDFTQWGEFMKELEGNCIAEDIPTEEREAKILEWMNFWSTGEHDDRTMVVLKRKD</sequence>